<proteinExistence type="predicted"/>
<gene>
    <name evidence="1" type="ORF">METZ01_LOCUS100588</name>
</gene>
<dbReference type="AlphaFoldDB" id="A0A381W5F0"/>
<accession>A0A381W5F0</accession>
<evidence type="ECO:0000313" key="1">
    <source>
        <dbReference type="EMBL" id="SVA47734.1"/>
    </source>
</evidence>
<organism evidence="1">
    <name type="scientific">marine metagenome</name>
    <dbReference type="NCBI Taxonomy" id="408172"/>
    <lineage>
        <taxon>unclassified sequences</taxon>
        <taxon>metagenomes</taxon>
        <taxon>ecological metagenomes</taxon>
    </lineage>
</organism>
<name>A0A381W5F0_9ZZZZ</name>
<sequence length="37" mass="4491">MNIFKKMFKSCFLCCLDCVECIYNDTDEFLKMRKESN</sequence>
<protein>
    <submittedName>
        <fullName evidence="1">Uncharacterized protein</fullName>
    </submittedName>
</protein>
<dbReference type="EMBL" id="UINC01010754">
    <property type="protein sequence ID" value="SVA47734.1"/>
    <property type="molecule type" value="Genomic_DNA"/>
</dbReference>
<reference evidence="1" key="1">
    <citation type="submission" date="2018-05" db="EMBL/GenBank/DDBJ databases">
        <authorList>
            <person name="Lanie J.A."/>
            <person name="Ng W.-L."/>
            <person name="Kazmierczak K.M."/>
            <person name="Andrzejewski T.M."/>
            <person name="Davidsen T.M."/>
            <person name="Wayne K.J."/>
            <person name="Tettelin H."/>
            <person name="Glass J.I."/>
            <person name="Rusch D."/>
            <person name="Podicherti R."/>
            <person name="Tsui H.-C.T."/>
            <person name="Winkler M.E."/>
        </authorList>
    </citation>
    <scope>NUCLEOTIDE SEQUENCE</scope>
</reference>